<dbReference type="SUPFAM" id="SSF63829">
    <property type="entry name" value="Calcium-dependent phosphotriesterase"/>
    <property type="match status" value="2"/>
</dbReference>
<keyword evidence="1" id="KW-0732">Signal</keyword>
<feature type="chain" id="PRO_5047004503" description="SMP-30/Gluconolactonase/LRE-like region domain-containing protein" evidence="1">
    <location>
        <begin position="25"/>
        <end position="382"/>
    </location>
</feature>
<dbReference type="InterPro" id="IPR015943">
    <property type="entry name" value="WD40/YVTN_repeat-like_dom_sf"/>
</dbReference>
<dbReference type="NCBIfam" id="NF033206">
    <property type="entry name" value="ScyE_fam"/>
    <property type="match status" value="1"/>
</dbReference>
<dbReference type="Pfam" id="PF08450">
    <property type="entry name" value="SGL"/>
    <property type="match status" value="1"/>
</dbReference>
<name>A0ABP5K8B9_9ACTN</name>
<keyword evidence="4" id="KW-1185">Reference proteome</keyword>
<feature type="domain" description="SMP-30/Gluconolactonase/LRE-like region" evidence="2">
    <location>
        <begin position="195"/>
        <end position="366"/>
    </location>
</feature>
<dbReference type="EMBL" id="BAAAPF010000112">
    <property type="protein sequence ID" value="GAA2128196.1"/>
    <property type="molecule type" value="Genomic_DNA"/>
</dbReference>
<organism evidence="3 4">
    <name type="scientific">Streptomyces synnematoformans</name>
    <dbReference type="NCBI Taxonomy" id="415721"/>
    <lineage>
        <taxon>Bacteria</taxon>
        <taxon>Bacillati</taxon>
        <taxon>Actinomycetota</taxon>
        <taxon>Actinomycetes</taxon>
        <taxon>Kitasatosporales</taxon>
        <taxon>Streptomycetaceae</taxon>
        <taxon>Streptomyces</taxon>
    </lineage>
</organism>
<accession>A0ABP5K8B9</accession>
<sequence>MPLAAAAAAALAGVAAAPSGQVAAAEKGSGTLSEDAPVEVVAEGLHSPRDLTWSPEGRLLVSEAGGIKQLCDSADTMTANCFSTSGAITDVTDGEPERIVEGLASNVNNAEVVGPNAMEYVDGKLYVLEAGHSIGLPDWLPRDLTRDLKRQYGRVLQVKTDKWHKKHRVRPVANPGLAGYRWMTENPELTSEDPTSNPVSMAAKPGGGFYYVDAAANILGEIDRWGNVEVLKWFPRAPNGADAVPTCVDVGPDGAVYAGQLTGFGNTGQNAANVYRYDPDTGELEVWESGFATISGCGFGANGDFYVTQFDTTGFPSPGEPQGVVTQIAKDGTRTELGLGELFAPQGFLAGPDGSVYVANNSVWYPVGTTNRWDQGEVVKIG</sequence>
<dbReference type="InterPro" id="IPR048031">
    <property type="entry name" value="ScyD/ScyE-like"/>
</dbReference>
<feature type="signal peptide" evidence="1">
    <location>
        <begin position="1"/>
        <end position="24"/>
    </location>
</feature>
<reference evidence="4" key="1">
    <citation type="journal article" date="2019" name="Int. J. Syst. Evol. Microbiol.">
        <title>The Global Catalogue of Microorganisms (GCM) 10K type strain sequencing project: providing services to taxonomists for standard genome sequencing and annotation.</title>
        <authorList>
            <consortium name="The Broad Institute Genomics Platform"/>
            <consortium name="The Broad Institute Genome Sequencing Center for Infectious Disease"/>
            <person name="Wu L."/>
            <person name="Ma J."/>
        </authorList>
    </citation>
    <scope>NUCLEOTIDE SEQUENCE [LARGE SCALE GENOMIC DNA]</scope>
    <source>
        <strain evidence="4">JCM 15481</strain>
    </source>
</reference>
<evidence type="ECO:0000313" key="3">
    <source>
        <dbReference type="EMBL" id="GAA2128196.1"/>
    </source>
</evidence>
<gene>
    <name evidence="3" type="ORF">GCM10009802_35290</name>
</gene>
<comment type="caution">
    <text evidence="3">The sequence shown here is derived from an EMBL/GenBank/DDBJ whole genome shotgun (WGS) entry which is preliminary data.</text>
</comment>
<dbReference type="Gene3D" id="2.130.10.10">
    <property type="entry name" value="YVTN repeat-like/Quinoprotein amine dehydrogenase"/>
    <property type="match status" value="1"/>
</dbReference>
<evidence type="ECO:0000259" key="2">
    <source>
        <dbReference type="Pfam" id="PF08450"/>
    </source>
</evidence>
<protein>
    <recommendedName>
        <fullName evidence="2">SMP-30/Gluconolactonase/LRE-like region domain-containing protein</fullName>
    </recommendedName>
</protein>
<dbReference type="InterPro" id="IPR013658">
    <property type="entry name" value="SGL"/>
</dbReference>
<dbReference type="Proteomes" id="UP001500443">
    <property type="component" value="Unassembled WGS sequence"/>
</dbReference>
<evidence type="ECO:0000256" key="1">
    <source>
        <dbReference type="SAM" id="SignalP"/>
    </source>
</evidence>
<proteinExistence type="predicted"/>
<evidence type="ECO:0000313" key="4">
    <source>
        <dbReference type="Proteomes" id="UP001500443"/>
    </source>
</evidence>